<accession>A0A6N7TV24</accession>
<dbReference type="InterPro" id="IPR003439">
    <property type="entry name" value="ABC_transporter-like_ATP-bd"/>
</dbReference>
<organism evidence="2 3">
    <name type="scientific">Bifidobacterium asteroides</name>
    <dbReference type="NCBI Taxonomy" id="1684"/>
    <lineage>
        <taxon>Bacteria</taxon>
        <taxon>Bacillati</taxon>
        <taxon>Actinomycetota</taxon>
        <taxon>Actinomycetes</taxon>
        <taxon>Bifidobacteriales</taxon>
        <taxon>Bifidobacteriaceae</taxon>
        <taxon>Bifidobacterium</taxon>
    </lineage>
</organism>
<dbReference type="GO" id="GO:0016887">
    <property type="term" value="F:ATP hydrolysis activity"/>
    <property type="evidence" value="ECO:0007669"/>
    <property type="project" value="InterPro"/>
</dbReference>
<dbReference type="GO" id="GO:0005524">
    <property type="term" value="F:ATP binding"/>
    <property type="evidence" value="ECO:0007669"/>
    <property type="project" value="UniProtKB-KW"/>
</dbReference>
<protein>
    <submittedName>
        <fullName evidence="2">ATP-binding cassette domain-containing protein</fullName>
    </submittedName>
</protein>
<dbReference type="SUPFAM" id="SSF52540">
    <property type="entry name" value="P-loop containing nucleoside triphosphate hydrolases"/>
    <property type="match status" value="1"/>
</dbReference>
<feature type="domain" description="ABC transporter" evidence="1">
    <location>
        <begin position="30"/>
        <end position="79"/>
    </location>
</feature>
<dbReference type="RefSeq" id="WP_154313673.1">
    <property type="nucleotide sequence ID" value="NZ_WKKW01000005.1"/>
</dbReference>
<gene>
    <name evidence="2" type="ORF">GKC41_07755</name>
</gene>
<dbReference type="EMBL" id="WKKW01000005">
    <property type="protein sequence ID" value="MSD91539.1"/>
    <property type="molecule type" value="Genomic_DNA"/>
</dbReference>
<dbReference type="Proteomes" id="UP000436357">
    <property type="component" value="Unassembled WGS sequence"/>
</dbReference>
<dbReference type="OrthoDB" id="3239744at2"/>
<evidence type="ECO:0000313" key="2">
    <source>
        <dbReference type="EMBL" id="MSD91539.1"/>
    </source>
</evidence>
<keyword evidence="2" id="KW-0067">ATP-binding</keyword>
<evidence type="ECO:0000259" key="1">
    <source>
        <dbReference type="Pfam" id="PF00005"/>
    </source>
</evidence>
<name>A0A6N7TV24_9BIFI</name>
<dbReference type="Pfam" id="PF00005">
    <property type="entry name" value="ABC_tran"/>
    <property type="match status" value="1"/>
</dbReference>
<comment type="caution">
    <text evidence="2">The sequence shown here is derived from an EMBL/GenBank/DDBJ whole genome shotgun (WGS) entry which is preliminary data.</text>
</comment>
<reference evidence="2 3" key="1">
    <citation type="submission" date="2019-11" db="EMBL/GenBank/DDBJ databases">
        <title>Draft Genome Sequence of Plant Growth-Promoting Rhizosphere-Associated Bacteria.</title>
        <authorList>
            <person name="Vasilyev I.Y."/>
            <person name="Radchenko V."/>
            <person name="Ilnitskaya E.V."/>
        </authorList>
    </citation>
    <scope>NUCLEOTIDE SEQUENCE [LARGE SCALE GENOMIC DNA]</scope>
    <source>
        <strain evidence="2 3">VRA_9sq_n</strain>
    </source>
</reference>
<sequence>MPNPSIITITDLGFAYPSGSSAIFELLSATLDRGWTAILGDNSCGKTTLALLLCQYLSPTQGRISPKLSILICEYCSQSIAEQPRNLDSFANDWSRRPVAIRRTLGIADGWTYRYPTLSGGEGEASTTRLFPQPRT</sequence>
<evidence type="ECO:0000313" key="3">
    <source>
        <dbReference type="Proteomes" id="UP000436357"/>
    </source>
</evidence>
<keyword evidence="2" id="KW-0547">Nucleotide-binding</keyword>
<dbReference type="InterPro" id="IPR027417">
    <property type="entry name" value="P-loop_NTPase"/>
</dbReference>
<proteinExistence type="predicted"/>
<dbReference type="AlphaFoldDB" id="A0A6N7TV24"/>
<dbReference type="Gene3D" id="3.40.50.300">
    <property type="entry name" value="P-loop containing nucleotide triphosphate hydrolases"/>
    <property type="match status" value="1"/>
</dbReference>